<dbReference type="KEGG" id="pfer:IRI77_26560"/>
<dbReference type="AlphaFoldDB" id="A0A7S7SIQ5"/>
<evidence type="ECO:0000313" key="5">
    <source>
        <dbReference type="Proteomes" id="UP000593892"/>
    </source>
</evidence>
<evidence type="ECO:0000256" key="2">
    <source>
        <dbReference type="ARBA" id="ARBA00022723"/>
    </source>
</evidence>
<protein>
    <submittedName>
        <fullName evidence="4">Fumarylacetoacetate hydrolase family protein</fullName>
    </submittedName>
</protein>
<gene>
    <name evidence="4" type="ORF">IRI77_26560</name>
</gene>
<dbReference type="Pfam" id="PF01557">
    <property type="entry name" value="FAA_hydrolase"/>
    <property type="match status" value="1"/>
</dbReference>
<dbReference type="InterPro" id="IPR011234">
    <property type="entry name" value="Fumarylacetoacetase-like_C"/>
</dbReference>
<name>A0A7S7SIQ5_PALFE</name>
<dbReference type="InterPro" id="IPR036663">
    <property type="entry name" value="Fumarylacetoacetase_C_sf"/>
</dbReference>
<evidence type="ECO:0000259" key="3">
    <source>
        <dbReference type="Pfam" id="PF01557"/>
    </source>
</evidence>
<dbReference type="SUPFAM" id="SSF56529">
    <property type="entry name" value="FAH"/>
    <property type="match status" value="1"/>
</dbReference>
<evidence type="ECO:0000313" key="4">
    <source>
        <dbReference type="EMBL" id="QOY86349.1"/>
    </source>
</evidence>
<reference evidence="4 5" key="1">
    <citation type="submission" date="2020-10" db="EMBL/GenBank/DDBJ databases">
        <title>Complete genome sequence of Paludibaculum fermentans P105T, a facultatively anaerobic acidobacterium capable of dissimilatory Fe(III) reduction.</title>
        <authorList>
            <person name="Dedysh S.N."/>
            <person name="Beletsky A.V."/>
            <person name="Kulichevskaya I.S."/>
            <person name="Mardanov A.V."/>
            <person name="Ravin N.V."/>
        </authorList>
    </citation>
    <scope>NUCLEOTIDE SEQUENCE [LARGE SCALE GENOMIC DNA]</scope>
    <source>
        <strain evidence="4 5">P105</strain>
    </source>
</reference>
<keyword evidence="5" id="KW-1185">Reference proteome</keyword>
<dbReference type="PANTHER" id="PTHR42796:SF7">
    <property type="entry name" value="2-DEHYDRO-3-DEOXY-D-ARABINONATE DEHYDRATASE"/>
    <property type="match status" value="1"/>
</dbReference>
<organism evidence="4 5">
    <name type="scientific">Paludibaculum fermentans</name>
    <dbReference type="NCBI Taxonomy" id="1473598"/>
    <lineage>
        <taxon>Bacteria</taxon>
        <taxon>Pseudomonadati</taxon>
        <taxon>Acidobacteriota</taxon>
        <taxon>Terriglobia</taxon>
        <taxon>Bryobacterales</taxon>
        <taxon>Bryobacteraceae</taxon>
        <taxon>Paludibaculum</taxon>
    </lineage>
</organism>
<dbReference type="Proteomes" id="UP000593892">
    <property type="component" value="Chromosome"/>
</dbReference>
<keyword evidence="2" id="KW-0479">Metal-binding</keyword>
<dbReference type="GO" id="GO:0044281">
    <property type="term" value="P:small molecule metabolic process"/>
    <property type="evidence" value="ECO:0007669"/>
    <property type="project" value="UniProtKB-ARBA"/>
</dbReference>
<dbReference type="InterPro" id="IPR051121">
    <property type="entry name" value="FAH"/>
</dbReference>
<evidence type="ECO:0000256" key="1">
    <source>
        <dbReference type="ARBA" id="ARBA00010211"/>
    </source>
</evidence>
<keyword evidence="4" id="KW-0378">Hydrolase</keyword>
<accession>A0A7S7SIQ5</accession>
<dbReference type="PANTHER" id="PTHR42796">
    <property type="entry name" value="FUMARYLACETOACETATE HYDROLASE DOMAIN-CONTAINING PROTEIN 2A-RELATED"/>
    <property type="match status" value="1"/>
</dbReference>
<dbReference type="EMBL" id="CP063849">
    <property type="protein sequence ID" value="QOY86349.1"/>
    <property type="molecule type" value="Genomic_DNA"/>
</dbReference>
<sequence>MKLGQVWWQGRLTAALFEGGLARPIPGYTLRELIERSERDGTPLTELAGRYAVRAAEHIDPAIPVEPREVWACGCTYEMSASFRDAEHNTREGFYRHVFTAARPEIFFKGTSRVCVGTNMPIGIRSDSKFTAPEPELAVLLGSKGKVLGYTLANDVSAWDIERENPLYLPQSKVYTACCSLGPWFVTPDELKDPYSLDMRCTIQRGEQTLFDGSTSTSKLGRKIETLVEYLLKANAVPASSVVLTGTGIIVTQEAALAPGDVVTISAPSIGVLVNEAAMVE</sequence>
<feature type="domain" description="Fumarylacetoacetase-like C-terminal" evidence="3">
    <location>
        <begin position="101"/>
        <end position="276"/>
    </location>
</feature>
<proteinExistence type="inferred from homology"/>
<dbReference type="GO" id="GO:0016787">
    <property type="term" value="F:hydrolase activity"/>
    <property type="evidence" value="ECO:0007669"/>
    <property type="project" value="UniProtKB-KW"/>
</dbReference>
<comment type="similarity">
    <text evidence="1">Belongs to the FAH family.</text>
</comment>
<dbReference type="GO" id="GO:0046872">
    <property type="term" value="F:metal ion binding"/>
    <property type="evidence" value="ECO:0007669"/>
    <property type="project" value="UniProtKB-KW"/>
</dbReference>
<dbReference type="RefSeq" id="WP_194448018.1">
    <property type="nucleotide sequence ID" value="NZ_CP063849.1"/>
</dbReference>
<dbReference type="Gene3D" id="3.90.850.10">
    <property type="entry name" value="Fumarylacetoacetase-like, C-terminal domain"/>
    <property type="match status" value="1"/>
</dbReference>